<dbReference type="PROSITE" id="PS00389">
    <property type="entry name" value="ATPASE_DELTA"/>
    <property type="match status" value="1"/>
</dbReference>
<sequence>MADTEQSESTFDAGREKLGLVYAKALFGAAESSGKVADVLEELESFQTDVLKKVPALRMTLSSPRIALEEKVALLDKAFAGKMSGVLLNFLKVLARHNRFECLADILKAYRKLQSEVLGQIEVSIRAAYPLSNPLRDRIAARLGEVLKRKVTLNVQIDPELLGGLVVRIGDTLYDGSVSSQLQRMKTVALQQTSQAIRDSLPRFTAT</sequence>
<dbReference type="GO" id="GO:0045259">
    <property type="term" value="C:proton-transporting ATP synthase complex"/>
    <property type="evidence" value="ECO:0007669"/>
    <property type="project" value="UniProtKB-KW"/>
</dbReference>
<gene>
    <name evidence="7 8" type="primary">atpH</name>
    <name evidence="8" type="ORF">ETAA8_38180</name>
</gene>
<dbReference type="NCBIfam" id="TIGR01145">
    <property type="entry name" value="ATP_synt_delta"/>
    <property type="match status" value="1"/>
</dbReference>
<dbReference type="KEGG" id="aagg:ETAA8_38180"/>
<comment type="function">
    <text evidence="7">This protein is part of the stalk that links CF(0) to CF(1). It either transmits conformational changes from CF(0) to CF(1) or is implicated in proton conduction.</text>
</comment>
<dbReference type="InterPro" id="IPR026015">
    <property type="entry name" value="ATP_synth_OSCP/delta_N_sf"/>
</dbReference>
<name>A0A517YEQ7_9BACT</name>
<dbReference type="NCBIfam" id="NF004402">
    <property type="entry name" value="PRK05758.2-2"/>
    <property type="match status" value="1"/>
</dbReference>
<dbReference type="Pfam" id="PF00213">
    <property type="entry name" value="OSCP"/>
    <property type="match status" value="1"/>
</dbReference>
<comment type="similarity">
    <text evidence="7">Belongs to the ATPase delta chain family.</text>
</comment>
<dbReference type="GO" id="GO:0046933">
    <property type="term" value="F:proton-transporting ATP synthase activity, rotational mechanism"/>
    <property type="evidence" value="ECO:0007669"/>
    <property type="project" value="UniProtKB-UniRule"/>
</dbReference>
<keyword evidence="9" id="KW-1185">Reference proteome</keyword>
<dbReference type="OrthoDB" id="9802471at2"/>
<dbReference type="Proteomes" id="UP000315017">
    <property type="component" value="Chromosome"/>
</dbReference>
<dbReference type="PANTHER" id="PTHR11910">
    <property type="entry name" value="ATP SYNTHASE DELTA CHAIN"/>
    <property type="match status" value="1"/>
</dbReference>
<dbReference type="Gene3D" id="1.10.520.20">
    <property type="entry name" value="N-terminal domain of the delta subunit of the F1F0-ATP synthase"/>
    <property type="match status" value="1"/>
</dbReference>
<keyword evidence="6 7" id="KW-0066">ATP synthesis</keyword>
<organism evidence="8 9">
    <name type="scientific">Anatilimnocola aggregata</name>
    <dbReference type="NCBI Taxonomy" id="2528021"/>
    <lineage>
        <taxon>Bacteria</taxon>
        <taxon>Pseudomonadati</taxon>
        <taxon>Planctomycetota</taxon>
        <taxon>Planctomycetia</taxon>
        <taxon>Pirellulales</taxon>
        <taxon>Pirellulaceae</taxon>
        <taxon>Anatilimnocola</taxon>
    </lineage>
</organism>
<accession>A0A517YEQ7</accession>
<evidence type="ECO:0000256" key="6">
    <source>
        <dbReference type="ARBA" id="ARBA00023310"/>
    </source>
</evidence>
<keyword evidence="2 7" id="KW-0813">Transport</keyword>
<keyword evidence="4 7" id="KW-0406">Ion transport</keyword>
<comment type="subcellular location">
    <subcellularLocation>
        <location evidence="7">Cell membrane</location>
        <topology evidence="7">Peripheral membrane protein</topology>
    </subcellularLocation>
    <subcellularLocation>
        <location evidence="1">Membrane</location>
    </subcellularLocation>
</comment>
<evidence type="ECO:0000256" key="4">
    <source>
        <dbReference type="ARBA" id="ARBA00023065"/>
    </source>
</evidence>
<reference evidence="8 9" key="1">
    <citation type="submission" date="2019-02" db="EMBL/GenBank/DDBJ databases">
        <title>Deep-cultivation of Planctomycetes and their phenomic and genomic characterization uncovers novel biology.</title>
        <authorList>
            <person name="Wiegand S."/>
            <person name="Jogler M."/>
            <person name="Boedeker C."/>
            <person name="Pinto D."/>
            <person name="Vollmers J."/>
            <person name="Rivas-Marin E."/>
            <person name="Kohn T."/>
            <person name="Peeters S.H."/>
            <person name="Heuer A."/>
            <person name="Rast P."/>
            <person name="Oberbeckmann S."/>
            <person name="Bunk B."/>
            <person name="Jeske O."/>
            <person name="Meyerdierks A."/>
            <person name="Storesund J.E."/>
            <person name="Kallscheuer N."/>
            <person name="Luecker S."/>
            <person name="Lage O.M."/>
            <person name="Pohl T."/>
            <person name="Merkel B.J."/>
            <person name="Hornburger P."/>
            <person name="Mueller R.-W."/>
            <person name="Bruemmer F."/>
            <person name="Labrenz M."/>
            <person name="Spormann A.M."/>
            <person name="Op den Camp H."/>
            <person name="Overmann J."/>
            <person name="Amann R."/>
            <person name="Jetten M.S.M."/>
            <person name="Mascher T."/>
            <person name="Medema M.H."/>
            <person name="Devos D.P."/>
            <person name="Kaster A.-K."/>
            <person name="Ovreas L."/>
            <person name="Rohde M."/>
            <person name="Galperin M.Y."/>
            <person name="Jogler C."/>
        </authorList>
    </citation>
    <scope>NUCLEOTIDE SEQUENCE [LARGE SCALE GENOMIC DNA]</scope>
    <source>
        <strain evidence="8 9">ETA_A8</strain>
    </source>
</reference>
<dbReference type="GO" id="GO:0005886">
    <property type="term" value="C:plasma membrane"/>
    <property type="evidence" value="ECO:0007669"/>
    <property type="project" value="UniProtKB-SubCell"/>
</dbReference>
<protein>
    <recommendedName>
        <fullName evidence="7">ATP synthase subunit delta</fullName>
    </recommendedName>
    <alternativeName>
        <fullName evidence="7">ATP synthase F(1) sector subunit delta</fullName>
    </alternativeName>
    <alternativeName>
        <fullName evidence="7">F-type ATPase subunit delta</fullName>
        <shortName evidence="7">F-ATPase subunit delta</shortName>
    </alternativeName>
</protein>
<comment type="function">
    <text evidence="7">F(1)F(0) ATP synthase produces ATP from ADP in the presence of a proton or sodium gradient. F-type ATPases consist of two structural domains, F(1) containing the extramembraneous catalytic core and F(0) containing the membrane proton channel, linked together by a central stalk and a peripheral stalk. During catalysis, ATP synthesis in the catalytic domain of F(1) is coupled via a rotary mechanism of the central stalk subunits to proton translocation.</text>
</comment>
<keyword evidence="5 7" id="KW-0472">Membrane</keyword>
<evidence type="ECO:0000256" key="5">
    <source>
        <dbReference type="ARBA" id="ARBA00023136"/>
    </source>
</evidence>
<dbReference type="RefSeq" id="WP_145091450.1">
    <property type="nucleotide sequence ID" value="NZ_CP036274.1"/>
</dbReference>
<evidence type="ECO:0000256" key="7">
    <source>
        <dbReference type="HAMAP-Rule" id="MF_01416"/>
    </source>
</evidence>
<evidence type="ECO:0000313" key="8">
    <source>
        <dbReference type="EMBL" id="QDU28713.1"/>
    </source>
</evidence>
<keyword evidence="3 7" id="KW-0375">Hydrogen ion transport</keyword>
<evidence type="ECO:0000256" key="1">
    <source>
        <dbReference type="ARBA" id="ARBA00004370"/>
    </source>
</evidence>
<evidence type="ECO:0000256" key="2">
    <source>
        <dbReference type="ARBA" id="ARBA00022448"/>
    </source>
</evidence>
<dbReference type="AlphaFoldDB" id="A0A517YEQ7"/>
<proteinExistence type="inferred from homology"/>
<dbReference type="EMBL" id="CP036274">
    <property type="protein sequence ID" value="QDU28713.1"/>
    <property type="molecule type" value="Genomic_DNA"/>
</dbReference>
<dbReference type="SUPFAM" id="SSF47928">
    <property type="entry name" value="N-terminal domain of the delta subunit of the F1F0-ATP synthase"/>
    <property type="match status" value="1"/>
</dbReference>
<dbReference type="InterPro" id="IPR000711">
    <property type="entry name" value="ATPase_OSCP/dsu"/>
</dbReference>
<dbReference type="InterPro" id="IPR020781">
    <property type="entry name" value="ATPase_OSCP/d_CS"/>
</dbReference>
<evidence type="ECO:0000256" key="3">
    <source>
        <dbReference type="ARBA" id="ARBA00022781"/>
    </source>
</evidence>
<keyword evidence="7" id="KW-1003">Cell membrane</keyword>
<dbReference type="PRINTS" id="PR00125">
    <property type="entry name" value="ATPASEDELTA"/>
</dbReference>
<evidence type="ECO:0000313" key="9">
    <source>
        <dbReference type="Proteomes" id="UP000315017"/>
    </source>
</evidence>
<keyword evidence="7" id="KW-0139">CF(1)</keyword>
<dbReference type="HAMAP" id="MF_01416">
    <property type="entry name" value="ATP_synth_delta_bact"/>
    <property type="match status" value="1"/>
</dbReference>